<evidence type="ECO:0000256" key="6">
    <source>
        <dbReference type="ARBA" id="ARBA00023295"/>
    </source>
</evidence>
<dbReference type="SUPFAM" id="SSF51989">
    <property type="entry name" value="Glycosyl hydrolases family 6, cellulases"/>
    <property type="match status" value="1"/>
</dbReference>
<evidence type="ECO:0000256" key="7">
    <source>
        <dbReference type="ARBA" id="ARBA00023326"/>
    </source>
</evidence>
<dbReference type="InterPro" id="IPR036434">
    <property type="entry name" value="Beta_cellobiohydrolase_sf"/>
</dbReference>
<comment type="similarity">
    <text evidence="10">Belongs to the glycosyl hydrolase family 6.</text>
</comment>
<dbReference type="InterPro" id="IPR001524">
    <property type="entry name" value="Glyco_hydro_6_CS"/>
</dbReference>
<keyword evidence="6 10" id="KW-0326">Glycosidase</keyword>
<dbReference type="InterPro" id="IPR016288">
    <property type="entry name" value="Beta_cellobiohydrolase"/>
</dbReference>
<feature type="chain" id="PRO_5044999955" description="Glucanase" evidence="10">
    <location>
        <begin position="23"/>
        <end position="460"/>
    </location>
</feature>
<evidence type="ECO:0000313" key="12">
    <source>
        <dbReference type="Proteomes" id="UP001592530"/>
    </source>
</evidence>
<evidence type="ECO:0000256" key="2">
    <source>
        <dbReference type="ARBA" id="ARBA00022801"/>
    </source>
</evidence>
<keyword evidence="4" id="KW-1015">Disulfide bond</keyword>
<dbReference type="PROSITE" id="PS00655">
    <property type="entry name" value="GLYCOSYL_HYDROL_F6_1"/>
    <property type="match status" value="1"/>
</dbReference>
<dbReference type="PIRSF" id="PIRSF001100">
    <property type="entry name" value="Beta_cellobiohydrolase"/>
    <property type="match status" value="1"/>
</dbReference>
<evidence type="ECO:0000256" key="3">
    <source>
        <dbReference type="ARBA" id="ARBA00023001"/>
    </source>
</evidence>
<reference evidence="11 12" key="1">
    <citation type="submission" date="2024-09" db="EMBL/GenBank/DDBJ databases">
        <authorList>
            <person name="Lee S.D."/>
        </authorList>
    </citation>
    <scope>NUCLEOTIDE SEQUENCE [LARGE SCALE GENOMIC DNA]</scope>
    <source>
        <strain evidence="11 12">N1-3</strain>
    </source>
</reference>
<name>A0ABV6XE45_9ACTN</name>
<dbReference type="GO" id="GO:0016787">
    <property type="term" value="F:hydrolase activity"/>
    <property type="evidence" value="ECO:0007669"/>
    <property type="project" value="UniProtKB-KW"/>
</dbReference>
<proteinExistence type="inferred from homology"/>
<dbReference type="PROSITE" id="PS00656">
    <property type="entry name" value="GLYCOSYL_HYDROL_F6_2"/>
    <property type="match status" value="1"/>
</dbReference>
<organism evidence="11 12">
    <name type="scientific">Streptacidiphilus alkalitolerans</name>
    <dbReference type="NCBI Taxonomy" id="3342712"/>
    <lineage>
        <taxon>Bacteria</taxon>
        <taxon>Bacillati</taxon>
        <taxon>Actinomycetota</taxon>
        <taxon>Actinomycetes</taxon>
        <taxon>Kitasatosporales</taxon>
        <taxon>Streptomycetaceae</taxon>
        <taxon>Streptacidiphilus</taxon>
    </lineage>
</organism>
<sequence length="460" mass="48333">MRSRLCRSLVLTGALTLTLVSAAGVSTASASAIGGATAPRPAQASHVLPSNTRFFVPPPADGSLSQIAGLLKSHDIKDAGLLAEMETVPSAVWLTGGTPAQVAKQVRTTLAEAALERTVPVFVVYDIPGRDCSEYSAGGAADQAAYGAWVDAVAKAVGGTRAVLLVEPDALGNMPSDCNLPTSSYPYTDAQRTAEVDDAVTSLERDANTSVYLDGTNSHWQAVGNISSRLLQAGVQRAQGFFLNVSNFQTDAASQDYGSWISSCIAMISDPSNWAYNHPDYCASQYYPATFSDFSTWSQTTAWYAQNMAGAVATTHYVIDTSRNGLGQNTMQGYTKAPYNQSEATATALELGAWCNPTEAGLGARPTARTGVPLLDADLWVKTPGQSDGQCDAAGGVRTWDYSAYTQPGWPQDAAGQNLFDPLWGRVDPAAGAWFPAQALSLAQNANPALGLNLLAGQGR</sequence>
<protein>
    <recommendedName>
        <fullName evidence="10">Glucanase</fullName>
        <ecNumber evidence="10">3.2.1.-</ecNumber>
    </recommendedName>
</protein>
<dbReference type="EMBL" id="JBHEZY010000037">
    <property type="protein sequence ID" value="MFC1436542.1"/>
    <property type="molecule type" value="Genomic_DNA"/>
</dbReference>
<keyword evidence="7 10" id="KW-0624">Polysaccharide degradation</keyword>
<keyword evidence="2 10" id="KW-0378">Hydrolase</keyword>
<dbReference type="Gene3D" id="3.20.20.40">
    <property type="entry name" value="1, 4-beta cellobiohydrolase"/>
    <property type="match status" value="1"/>
</dbReference>
<dbReference type="PANTHER" id="PTHR34876">
    <property type="match status" value="1"/>
</dbReference>
<evidence type="ECO:0000256" key="1">
    <source>
        <dbReference type="ARBA" id="ARBA00022729"/>
    </source>
</evidence>
<dbReference type="PRINTS" id="PR00733">
    <property type="entry name" value="GLHYDRLASE6"/>
</dbReference>
<feature type="active site" description="Proton donor" evidence="9">
    <location>
        <position position="169"/>
    </location>
</feature>
<keyword evidence="5 10" id="KW-0119">Carbohydrate metabolism</keyword>
<dbReference type="Pfam" id="PF01341">
    <property type="entry name" value="Glyco_hydro_6"/>
    <property type="match status" value="1"/>
</dbReference>
<feature type="signal peptide" evidence="10">
    <location>
        <begin position="1"/>
        <end position="22"/>
    </location>
</feature>
<evidence type="ECO:0000256" key="5">
    <source>
        <dbReference type="ARBA" id="ARBA00023277"/>
    </source>
</evidence>
<keyword evidence="3 10" id="KW-0136">Cellulose degradation</keyword>
<accession>A0ABV6XE45</accession>
<comment type="caution">
    <text evidence="11">The sequence shown here is derived from an EMBL/GenBank/DDBJ whole genome shotgun (WGS) entry which is preliminary data.</text>
</comment>
<feature type="active site" evidence="8">
    <location>
        <position position="131"/>
    </location>
</feature>
<evidence type="ECO:0000256" key="8">
    <source>
        <dbReference type="PROSITE-ProRule" id="PRU10056"/>
    </source>
</evidence>
<evidence type="ECO:0000313" key="11">
    <source>
        <dbReference type="EMBL" id="MFC1436542.1"/>
    </source>
</evidence>
<dbReference type="Proteomes" id="UP001592530">
    <property type="component" value="Unassembled WGS sequence"/>
</dbReference>
<dbReference type="RefSeq" id="WP_380560249.1">
    <property type="nucleotide sequence ID" value="NZ_JBHEZY010000037.1"/>
</dbReference>
<evidence type="ECO:0000256" key="9">
    <source>
        <dbReference type="PROSITE-ProRule" id="PRU10057"/>
    </source>
</evidence>
<dbReference type="PANTHER" id="PTHR34876:SF4">
    <property type="entry name" value="1,4-BETA-D-GLUCAN CELLOBIOHYDROLASE C-RELATED"/>
    <property type="match status" value="1"/>
</dbReference>
<evidence type="ECO:0000256" key="4">
    <source>
        <dbReference type="ARBA" id="ARBA00023157"/>
    </source>
</evidence>
<gene>
    <name evidence="11" type="ORF">ACEZDB_38515</name>
</gene>
<dbReference type="EC" id="3.2.1.-" evidence="10"/>
<evidence type="ECO:0000256" key="10">
    <source>
        <dbReference type="RuleBase" id="RU361186"/>
    </source>
</evidence>
<keyword evidence="1 10" id="KW-0732">Signal</keyword>